<evidence type="ECO:0000313" key="5">
    <source>
        <dbReference type="Proteomes" id="UP000095401"/>
    </source>
</evidence>
<dbReference type="GO" id="GO:0051082">
    <property type="term" value="F:unfolded protein binding"/>
    <property type="evidence" value="ECO:0007669"/>
    <property type="project" value="InterPro"/>
</dbReference>
<evidence type="ECO:0000313" key="4">
    <source>
        <dbReference type="EMBL" id="AOU96668.1"/>
    </source>
</evidence>
<dbReference type="GO" id="GO:0042026">
    <property type="term" value="P:protein refolding"/>
    <property type="evidence" value="ECO:0007669"/>
    <property type="project" value="TreeGrafter"/>
</dbReference>
<evidence type="ECO:0000256" key="1">
    <source>
        <dbReference type="ARBA" id="ARBA00023186"/>
    </source>
</evidence>
<dbReference type="PRINTS" id="PR00625">
    <property type="entry name" value="JDOMAIN"/>
</dbReference>
<evidence type="ECO:0000256" key="2">
    <source>
        <dbReference type="SAM" id="MobiDB-lite"/>
    </source>
</evidence>
<organism evidence="4 5">
    <name type="scientific">Acidihalobacter yilgarnensis</name>
    <dbReference type="NCBI Taxonomy" id="2819280"/>
    <lineage>
        <taxon>Bacteria</taxon>
        <taxon>Pseudomonadati</taxon>
        <taxon>Pseudomonadota</taxon>
        <taxon>Gammaproteobacteria</taxon>
        <taxon>Chromatiales</taxon>
        <taxon>Ectothiorhodospiraceae</taxon>
        <taxon>Acidihalobacter</taxon>
    </lineage>
</organism>
<feature type="region of interest" description="Disordered" evidence="2">
    <location>
        <begin position="69"/>
        <end position="95"/>
    </location>
</feature>
<dbReference type="Proteomes" id="UP000095401">
    <property type="component" value="Chromosome"/>
</dbReference>
<sequence>MEFKDYYKILGVARDADQAEIKKAYRRLARKYHPDVSKEPEAETRFKEVNEANEVLGDVEKRRAYDRLGPSWQSGQDFRPPPGGGHTGGFGQGGFGGAGFGDGASGFSDFFESMFGAGMHQGAGARGSFRARGQDQEARLDLDLETVYHGARQTLQLAGRALNVNIPAGVAEGQRIRLSGQGQPGHGGGPAGDLYLVVHIRPHALYRLDGRDVILPLPVTPWEAALGAQVTVPTLAGKVELRVPAGSGSGRKLRLKGRGLPGQPVGDQYVELHIETPPVETDAHRDFYERMRQELPFDPRAHLA</sequence>
<dbReference type="FunFam" id="2.60.260.20:FF:000013">
    <property type="entry name" value="DnaJ subfamily B member 11"/>
    <property type="match status" value="1"/>
</dbReference>
<reference evidence="5" key="1">
    <citation type="submission" date="2016-09" db="EMBL/GenBank/DDBJ databases">
        <title>Acidihalobacter prosperus F5.</title>
        <authorList>
            <person name="Khaleque H.N."/>
            <person name="Ramsay J.P."/>
            <person name="Kaksonen A.H."/>
            <person name="Boxall N.J."/>
            <person name="Watkin E.L.J."/>
        </authorList>
    </citation>
    <scope>NUCLEOTIDE SEQUENCE [LARGE SCALE GENOMIC DNA]</scope>
    <source>
        <strain evidence="5">F5</strain>
    </source>
</reference>
<dbReference type="InterPro" id="IPR018253">
    <property type="entry name" value="DnaJ_domain_CS"/>
</dbReference>
<dbReference type="InterPro" id="IPR002939">
    <property type="entry name" value="DnaJ_C"/>
</dbReference>
<dbReference type="SUPFAM" id="SSF46565">
    <property type="entry name" value="Chaperone J-domain"/>
    <property type="match status" value="1"/>
</dbReference>
<gene>
    <name evidence="4" type="ORF">BI364_00310</name>
</gene>
<dbReference type="PANTHER" id="PTHR43096:SF52">
    <property type="entry name" value="DNAJ HOMOLOG 1, MITOCHONDRIAL-RELATED"/>
    <property type="match status" value="1"/>
</dbReference>
<proteinExistence type="predicted"/>
<keyword evidence="1" id="KW-0143">Chaperone</keyword>
<feature type="compositionally biased region" description="Gly residues" evidence="2">
    <location>
        <begin position="84"/>
        <end position="95"/>
    </location>
</feature>
<dbReference type="KEGG" id="aprs:BI364_00310"/>
<dbReference type="GO" id="GO:0005737">
    <property type="term" value="C:cytoplasm"/>
    <property type="evidence" value="ECO:0007669"/>
    <property type="project" value="TreeGrafter"/>
</dbReference>
<dbReference type="PANTHER" id="PTHR43096">
    <property type="entry name" value="DNAJ HOMOLOG 1, MITOCHONDRIAL-RELATED"/>
    <property type="match status" value="1"/>
</dbReference>
<dbReference type="SMART" id="SM00271">
    <property type="entry name" value="DnaJ"/>
    <property type="match status" value="1"/>
</dbReference>
<dbReference type="PROSITE" id="PS00636">
    <property type="entry name" value="DNAJ_1"/>
    <property type="match status" value="1"/>
</dbReference>
<dbReference type="AlphaFoldDB" id="A0A1D8IJK3"/>
<dbReference type="Gene3D" id="2.60.260.20">
    <property type="entry name" value="Urease metallochaperone UreE, N-terminal domain"/>
    <property type="match status" value="2"/>
</dbReference>
<dbReference type="CDD" id="cd06257">
    <property type="entry name" value="DnaJ"/>
    <property type="match status" value="1"/>
</dbReference>
<dbReference type="Pfam" id="PF01556">
    <property type="entry name" value="DnaJ_C"/>
    <property type="match status" value="1"/>
</dbReference>
<dbReference type="SUPFAM" id="SSF49493">
    <property type="entry name" value="HSP40/DnaJ peptide-binding domain"/>
    <property type="match status" value="2"/>
</dbReference>
<dbReference type="InterPro" id="IPR036869">
    <property type="entry name" value="J_dom_sf"/>
</dbReference>
<dbReference type="EMBL" id="CP017415">
    <property type="protein sequence ID" value="AOU96668.1"/>
    <property type="molecule type" value="Genomic_DNA"/>
</dbReference>
<name>A0A1D8IJK3_9GAMM</name>
<protein>
    <submittedName>
        <fullName evidence="4">Cytochrome C biogenesis protein</fullName>
    </submittedName>
</protein>
<dbReference type="InterPro" id="IPR008971">
    <property type="entry name" value="HSP40/DnaJ_pept-bd"/>
</dbReference>
<evidence type="ECO:0000259" key="3">
    <source>
        <dbReference type="PROSITE" id="PS50076"/>
    </source>
</evidence>
<keyword evidence="5" id="KW-1185">Reference proteome</keyword>
<dbReference type="Gene3D" id="1.10.287.110">
    <property type="entry name" value="DnaJ domain"/>
    <property type="match status" value="1"/>
</dbReference>
<feature type="domain" description="J" evidence="3">
    <location>
        <begin position="5"/>
        <end position="69"/>
    </location>
</feature>
<dbReference type="CDD" id="cd10747">
    <property type="entry name" value="DnaJ_C"/>
    <property type="match status" value="1"/>
</dbReference>
<dbReference type="Pfam" id="PF00226">
    <property type="entry name" value="DnaJ"/>
    <property type="match status" value="1"/>
</dbReference>
<dbReference type="PROSITE" id="PS50076">
    <property type="entry name" value="DNAJ_2"/>
    <property type="match status" value="1"/>
</dbReference>
<dbReference type="InterPro" id="IPR001623">
    <property type="entry name" value="DnaJ_domain"/>
</dbReference>
<accession>A0A1D8IJK3</accession>
<dbReference type="RefSeq" id="WP_070077062.1">
    <property type="nucleotide sequence ID" value="NZ_CP017415.1"/>
</dbReference>